<sequence length="119" mass="12961">MLEVLWALAGSTAFTTTGSGGALVFGTRSSPFSRRMGEAAFTPGTARMVLRVPAVSGMSPVRWNTVKWAVALNSVASISSRKPVMTARVTTMAKTPRAVPPRAKRTMMWTKAPFRWVFR</sequence>
<dbReference type="EMBL" id="MLJW01007928">
    <property type="protein sequence ID" value="OIQ64671.1"/>
    <property type="molecule type" value="Genomic_DNA"/>
</dbReference>
<accession>A0A1J5PA27</accession>
<proteinExistence type="predicted"/>
<gene>
    <name evidence="1" type="ORF">GALL_537780</name>
</gene>
<comment type="caution">
    <text evidence="1">The sequence shown here is derived from an EMBL/GenBank/DDBJ whole genome shotgun (WGS) entry which is preliminary data.</text>
</comment>
<organism evidence="1">
    <name type="scientific">mine drainage metagenome</name>
    <dbReference type="NCBI Taxonomy" id="410659"/>
    <lineage>
        <taxon>unclassified sequences</taxon>
        <taxon>metagenomes</taxon>
        <taxon>ecological metagenomes</taxon>
    </lineage>
</organism>
<name>A0A1J5PA27_9ZZZZ</name>
<evidence type="ECO:0000313" key="1">
    <source>
        <dbReference type="EMBL" id="OIQ64671.1"/>
    </source>
</evidence>
<dbReference type="AlphaFoldDB" id="A0A1J5PA27"/>
<protein>
    <submittedName>
        <fullName evidence="1">Uncharacterized protein</fullName>
    </submittedName>
</protein>
<reference evidence="1" key="1">
    <citation type="submission" date="2016-10" db="EMBL/GenBank/DDBJ databases">
        <title>Sequence of Gallionella enrichment culture.</title>
        <authorList>
            <person name="Poehlein A."/>
            <person name="Muehling M."/>
            <person name="Daniel R."/>
        </authorList>
    </citation>
    <scope>NUCLEOTIDE SEQUENCE</scope>
</reference>